<evidence type="ECO:0000256" key="4">
    <source>
        <dbReference type="ARBA" id="ARBA00022553"/>
    </source>
</evidence>
<dbReference type="PROSITE" id="PS00972">
    <property type="entry name" value="USP_1"/>
    <property type="match status" value="1"/>
</dbReference>
<evidence type="ECO:0000259" key="11">
    <source>
        <dbReference type="PROSITE" id="PS50235"/>
    </source>
</evidence>
<dbReference type="InterPro" id="IPR018200">
    <property type="entry name" value="USP_CS"/>
</dbReference>
<dbReference type="InterPro" id="IPR050164">
    <property type="entry name" value="Peptidase_C19"/>
</dbReference>
<gene>
    <name evidence="13" type="primary">LOC106461361</name>
</gene>
<evidence type="ECO:0000256" key="2">
    <source>
        <dbReference type="ARBA" id="ARBA00009085"/>
    </source>
</evidence>
<dbReference type="Proteomes" id="UP000694941">
    <property type="component" value="Unplaced"/>
</dbReference>
<dbReference type="InterPro" id="IPR001394">
    <property type="entry name" value="Peptidase_C19_UCH"/>
</dbReference>
<keyword evidence="4" id="KW-0597">Phosphoprotein</keyword>
<evidence type="ECO:0000256" key="6">
    <source>
        <dbReference type="ARBA" id="ARBA00022786"/>
    </source>
</evidence>
<feature type="domain" description="USP" evidence="11">
    <location>
        <begin position="1442"/>
        <end position="1791"/>
    </location>
</feature>
<dbReference type="Pfam" id="PF12030">
    <property type="entry name" value="DUF3517"/>
    <property type="match status" value="1"/>
</dbReference>
<dbReference type="InterPro" id="IPR000626">
    <property type="entry name" value="Ubiquitin-like_dom"/>
</dbReference>
<dbReference type="Pfam" id="PF00443">
    <property type="entry name" value="UCH"/>
    <property type="match status" value="1"/>
</dbReference>
<evidence type="ECO:0000256" key="1">
    <source>
        <dbReference type="ARBA" id="ARBA00000707"/>
    </source>
</evidence>
<dbReference type="EC" id="3.4.19.12" evidence="3"/>
<evidence type="ECO:0000256" key="3">
    <source>
        <dbReference type="ARBA" id="ARBA00012759"/>
    </source>
</evidence>
<dbReference type="InterPro" id="IPR055176">
    <property type="entry name" value="UBP24/USP9X/USP9Y_UBL"/>
</dbReference>
<sequence>MGILGITHSFRSGSHADPSLAVTETVAQMYRLLVSSVLDLSWWLNRVVESVVGESHKITITILLTSRAVRSWGLEIQKGVYDMLLLLMDLVAARLKHEPVPDRLLSYVLAMEPCGWLVDIINRFGQHGGFTEIQNHFQSPTLNGMGMAALLMPLSKCVEYLNTSKVCPFLSPCMDRSVEYIKSLSDSDLKNKNIGSISELIKAMRILCLHLWPHQNQVELMNQLQLDIILRMLRCPHFNAKMNGLKELTKLIEDTSVVRSTKIAINSDKLLNWLAENKVLSIALEGNIDHVQYTDKIKGIIEFTGPKLSLEELSKIWQMQEGQNMHIVDNIHTIMAAASAKFNVQQFDHLLSLVQKGWHGGSDQMRKRLISFIGKIGKETSQGKTSTKIQVLDVLWELTRSPDLPRHLIEQAQEELLNILNEISHKDQTKKNYLIRCLDDIKKGAYVMLSLKLLHEISQNILKSGLYKQDKAVIHDMNKTHDVVKLVTSSLSRCHKQSVAIAGGKPLNPNMLVDGRYTHEECVLSHLSFLQFLLQDGSQYLPWSRSKELWDTLVSNSESCEVDREICYEWFTQCLQDLETDTQSQLFQQKLLKLDSSQLSSKGFRCFKTYFESVNIAEHKLRRSVTDVIVEKLDLTGVDFLWQIALASPWEDIAEMAIDNLMKTSYHSVSAKLKKDPESLHLKFINDCYGRLESEVSAVSGTAMSTAVSNATKTLTAMSVTSVASLTLPTRTARLQNIRRLLQLAIRYVSSIEELHTAPRSILPHGAFYIGYPLFLRVVLESVKDEKSFSLQSHSNETLGSIRQRISQMVKQIPDQLQLYVGDNVLAVTKDQKLLGQLEIEEGQVISVKFTTSSSASLVIQGSQAVNSAVSEEDEVFGPASLPSTSQIATVPTVTFNSASETGAFGGSPFSSHRNFLLEQEKMLPGVVMSRGGQVFEKLYQLVLLEDQKITQCVKNLLQLIPTNPSVLDAFDSIATKKMTDLPSPSEVSGKNSPRASPKKAHSSALRATKETLKNLLDVSAPDLTPFRLLYNLEVLSGRLIPTTCDATTLQSAQVFCENFLRDGGLRLVLNLLQPDSLLQDVDYYVRQGCYFISVQIARYLLCGHSITSSTESSLPVSVTKPSTPKKTVEFSLATALPASSVVMGFKTSESIRAIQLKNYPKKLLVFGDSLEVIIEYKLHLPALFTKMSCVNDFIIDMLLGSPSCEIRLQALKQFHRLSQVHIPTLKDESSPRYFLLHVLLQAHLPLWISSSSTRGTNLRLLSQCQEFFELCCKLLNGLSATAQHTLHLNPVQRLDDEISWLQVFTPSDTTSLKAADSALLAGHLNFLRTLLTCEGIVKKDVGKILIPDILNNFLFPASHLIIDSTSTNLTSSAASSNPKCSTIEARRAACEVLVELSHDCWENNEQIVSSLIKMHHHFKPELAREYEYEPLVAGRADSGYVGLKNAGATCYMNSVIQQLYMQPGIREALLTVEEGSPDEDSLFYQIQTVFGHLLESQLQYYIPERFWKCFRLWGQPVNVREQQDAFEFFTHLVDQLDEHLKQIGKDPLFKFCYEGLFSDQKICQGCPHRYEREETFMALNLPVKSHSLLDSLEQFVKGELLEGDNAYFCEKCGEKRNTIKRTCIKSFPRVLVIQLKRFEYDWEANRAIKFDDVFKFPWTLNITPYTVEGIQERDVLSSSIQKNEEELSSPATISNSAVYDLVGVVVHSGQANAGHYYSYIKERKNDTLVTQGKWLKFNDITVEEFEMTEDSVECECFGGTYKAKVSDSASSYPEIRQRYWNAYMLFYERLEEQAKTPRTPRKISGRFSFKKSDSANTCNRTPRKSTVPSSSTARQRDSLSQLTHLVDKGERQGLFVDKMPASIQQSVREENLRFMHNCEVYNDQYFSFIQHLVDINLGTVFSGVDDDCAVMNEWVNRVETIVSICKEAAFWMLDFLSSDQGISYLRPHLLECPLREVRQVMASILEKAIVSFFHHGGTTTSHSLNKVIVHLVSLLNQGVPDNCRSCSQYFRLFSSYSQMSISACSHLFECGFFKKSLVFVLGVSGADMESVESTPRRWSSAQVRDFGPLYETLATLVLACDLTPYRTCGIEKFPVGLRSTIPMPEEVKLTLYGPGSYRFIREFVSASREVSGSVSTVVEMFVQCSLYNENFTSAIIYEVVTQYSSVPSNELKNLSHLMLELLLLDDSLQYKRIEHVIDGWVDTKGVHVDGMIDIIRSNQTNDSRRSYQGVKYLVSLAHKCALAKEYLLQAPTKWQWAVNWLKQMMSEHGGWAVQSNIPQSNEDSNTKTFQRTVSAQDTLAEATALLVEVESPDTQDVVMDDYDGLQMKITEEEEKDSNNGLKRVPGMDYLDAIDH</sequence>
<keyword evidence="8" id="KW-0788">Thiol protease</keyword>
<dbReference type="Pfam" id="PF25010">
    <property type="entry name" value="ARM_UBP24_USP9X-Y"/>
    <property type="match status" value="1"/>
</dbReference>
<evidence type="ECO:0000259" key="10">
    <source>
        <dbReference type="PROSITE" id="PS50053"/>
    </source>
</evidence>
<protein>
    <recommendedName>
        <fullName evidence="3">ubiquitinyl hydrolase 1</fullName>
        <ecNumber evidence="3">3.4.19.12</ecNumber>
    </recommendedName>
</protein>
<feature type="region of interest" description="Disordered" evidence="9">
    <location>
        <begin position="1812"/>
        <end position="1840"/>
    </location>
</feature>
<dbReference type="InterPro" id="IPR038765">
    <property type="entry name" value="Papain-like_cys_pep_sf"/>
</dbReference>
<dbReference type="Pfam" id="PF22900">
    <property type="entry name" value="UCH_UBL1"/>
    <property type="match status" value="1"/>
</dbReference>
<dbReference type="PROSITE" id="PS00973">
    <property type="entry name" value="USP_2"/>
    <property type="match status" value="1"/>
</dbReference>
<comment type="similarity">
    <text evidence="2">Belongs to the peptidase C19 family.</text>
</comment>
<dbReference type="PANTHER" id="PTHR24006:SF943">
    <property type="entry name" value="UBIQUITIN CARBOXYL-TERMINAL HYDROLASE PUF"/>
    <property type="match status" value="1"/>
</dbReference>
<dbReference type="InterPro" id="IPR028889">
    <property type="entry name" value="USP"/>
</dbReference>
<feature type="compositionally biased region" description="Polar residues" evidence="9">
    <location>
        <begin position="1815"/>
        <end position="1840"/>
    </location>
</feature>
<dbReference type="PROSITE" id="PS50053">
    <property type="entry name" value="UBIQUITIN_2"/>
    <property type="match status" value="1"/>
</dbReference>
<evidence type="ECO:0000256" key="7">
    <source>
        <dbReference type="ARBA" id="ARBA00022801"/>
    </source>
</evidence>
<dbReference type="InterPro" id="IPR021905">
    <property type="entry name" value="DUF3517"/>
</dbReference>
<dbReference type="RefSeq" id="XP_022244007.1">
    <property type="nucleotide sequence ID" value="XM_022388299.1"/>
</dbReference>
<name>A0ABM1SK51_LIMPO</name>
<proteinExistence type="inferred from homology"/>
<keyword evidence="7" id="KW-0378">Hydrolase</keyword>
<keyword evidence="12" id="KW-1185">Reference proteome</keyword>
<organism evidence="12 13">
    <name type="scientific">Limulus polyphemus</name>
    <name type="common">Atlantic horseshoe crab</name>
    <dbReference type="NCBI Taxonomy" id="6850"/>
    <lineage>
        <taxon>Eukaryota</taxon>
        <taxon>Metazoa</taxon>
        <taxon>Ecdysozoa</taxon>
        <taxon>Arthropoda</taxon>
        <taxon>Chelicerata</taxon>
        <taxon>Merostomata</taxon>
        <taxon>Xiphosura</taxon>
        <taxon>Limulidae</taxon>
        <taxon>Limulus</taxon>
    </lineage>
</organism>
<dbReference type="PROSITE" id="PS50235">
    <property type="entry name" value="USP_3"/>
    <property type="match status" value="1"/>
</dbReference>
<feature type="compositionally biased region" description="Polar residues" evidence="9">
    <location>
        <begin position="986"/>
        <end position="995"/>
    </location>
</feature>
<dbReference type="GeneID" id="106461361"/>
<feature type="domain" description="Ubiquitin-like" evidence="10">
    <location>
        <begin position="776"/>
        <end position="855"/>
    </location>
</feature>
<evidence type="ECO:0000256" key="9">
    <source>
        <dbReference type="SAM" id="MobiDB-lite"/>
    </source>
</evidence>
<keyword evidence="5" id="KW-0645">Protease</keyword>
<feature type="region of interest" description="Disordered" evidence="9">
    <location>
        <begin position="981"/>
        <end position="1005"/>
    </location>
</feature>
<dbReference type="SUPFAM" id="SSF54236">
    <property type="entry name" value="Ubiquitin-like"/>
    <property type="match status" value="1"/>
</dbReference>
<evidence type="ECO:0000256" key="8">
    <source>
        <dbReference type="ARBA" id="ARBA00022807"/>
    </source>
</evidence>
<evidence type="ECO:0000313" key="13">
    <source>
        <dbReference type="RefSeq" id="XP_022244007.1"/>
    </source>
</evidence>
<comment type="catalytic activity">
    <reaction evidence="1">
        <text>Thiol-dependent hydrolysis of ester, thioester, amide, peptide and isopeptide bonds formed by the C-terminal Gly of ubiquitin (a 76-residue protein attached to proteins as an intracellular targeting signal).</text>
        <dbReference type="EC" id="3.4.19.12"/>
    </reaction>
</comment>
<dbReference type="InterPro" id="IPR056850">
    <property type="entry name" value="ARM_UBP34_24_USP9X_Y"/>
</dbReference>
<dbReference type="PANTHER" id="PTHR24006">
    <property type="entry name" value="UBIQUITIN CARBOXYL-TERMINAL HYDROLASE"/>
    <property type="match status" value="1"/>
</dbReference>
<dbReference type="SUPFAM" id="SSF54001">
    <property type="entry name" value="Cysteine proteinases"/>
    <property type="match status" value="1"/>
</dbReference>
<accession>A0ABM1SK51</accession>
<keyword evidence="6" id="KW-0833">Ubl conjugation pathway</keyword>
<dbReference type="Gene3D" id="3.90.70.10">
    <property type="entry name" value="Cysteine proteinases"/>
    <property type="match status" value="1"/>
</dbReference>
<dbReference type="InterPro" id="IPR016024">
    <property type="entry name" value="ARM-type_fold"/>
</dbReference>
<dbReference type="SUPFAM" id="SSF48371">
    <property type="entry name" value="ARM repeat"/>
    <property type="match status" value="1"/>
</dbReference>
<dbReference type="CDD" id="cd02659">
    <property type="entry name" value="peptidase_C19C"/>
    <property type="match status" value="1"/>
</dbReference>
<reference evidence="13" key="1">
    <citation type="submission" date="2025-08" db="UniProtKB">
        <authorList>
            <consortium name="RefSeq"/>
        </authorList>
    </citation>
    <scope>IDENTIFICATION</scope>
    <source>
        <tissue evidence="13">Muscle</tissue>
    </source>
</reference>
<dbReference type="InterPro" id="IPR029071">
    <property type="entry name" value="Ubiquitin-like_domsf"/>
</dbReference>
<evidence type="ECO:0000313" key="12">
    <source>
        <dbReference type="Proteomes" id="UP000694941"/>
    </source>
</evidence>
<evidence type="ECO:0000256" key="5">
    <source>
        <dbReference type="ARBA" id="ARBA00022670"/>
    </source>
</evidence>